<dbReference type="InterPro" id="IPR050802">
    <property type="entry name" value="EF-GSTs"/>
</dbReference>
<dbReference type="InterPro" id="IPR036249">
    <property type="entry name" value="Thioredoxin-like_sf"/>
</dbReference>
<name>A0AAV9IFL0_9RHOD</name>
<dbReference type="PROSITE" id="PS50405">
    <property type="entry name" value="GST_CTER"/>
    <property type="match status" value="1"/>
</dbReference>
<comment type="caution">
    <text evidence="9">The sequence shown here is derived from an EMBL/GenBank/DDBJ whole genome shotgun (WGS) entry which is preliminary data.</text>
</comment>
<proteinExistence type="inferred from homology"/>
<dbReference type="Pfam" id="PF00647">
    <property type="entry name" value="EF1G"/>
    <property type="match status" value="1"/>
</dbReference>
<evidence type="ECO:0000259" key="6">
    <source>
        <dbReference type="PROSITE" id="PS50040"/>
    </source>
</evidence>
<feature type="domain" description="EF-1-gamma C-terminal" evidence="6">
    <location>
        <begin position="235"/>
        <end position="395"/>
    </location>
</feature>
<dbReference type="GO" id="GO:0005737">
    <property type="term" value="C:cytoplasm"/>
    <property type="evidence" value="ECO:0007669"/>
    <property type="project" value="TreeGrafter"/>
</dbReference>
<dbReference type="SMART" id="SM01183">
    <property type="entry name" value="EF1G"/>
    <property type="match status" value="1"/>
</dbReference>
<evidence type="ECO:0000313" key="10">
    <source>
        <dbReference type="Proteomes" id="UP001300502"/>
    </source>
</evidence>
<keyword evidence="10" id="KW-1185">Reference proteome</keyword>
<evidence type="ECO:0000256" key="4">
    <source>
        <dbReference type="RuleBase" id="RU003494"/>
    </source>
</evidence>
<gene>
    <name evidence="9" type="ORF">GAYE_SCF20G4059</name>
</gene>
<dbReference type="GO" id="GO:0005634">
    <property type="term" value="C:nucleus"/>
    <property type="evidence" value="ECO:0007669"/>
    <property type="project" value="TreeGrafter"/>
</dbReference>
<evidence type="ECO:0000256" key="1">
    <source>
        <dbReference type="ARBA" id="ARBA00022768"/>
    </source>
</evidence>
<dbReference type="PROSITE" id="PS50404">
    <property type="entry name" value="GST_NTER"/>
    <property type="match status" value="1"/>
</dbReference>
<dbReference type="Gene3D" id="3.30.70.1010">
    <property type="entry name" value="Translation elongation factor EF1B, gamma chain, conserved domain"/>
    <property type="match status" value="1"/>
</dbReference>
<keyword evidence="2 3" id="KW-0648">Protein biosynthesis</keyword>
<reference evidence="9 10" key="1">
    <citation type="submission" date="2022-07" db="EMBL/GenBank/DDBJ databases">
        <title>Genome-wide signatures of adaptation to extreme environments.</title>
        <authorList>
            <person name="Cho C.H."/>
            <person name="Yoon H.S."/>
        </authorList>
    </citation>
    <scope>NUCLEOTIDE SEQUENCE [LARGE SCALE GENOMIC DNA]</scope>
    <source>
        <strain evidence="9 10">108.79 E11</strain>
    </source>
</reference>
<dbReference type="AlphaFoldDB" id="A0AAV9IFL0"/>
<dbReference type="Gene3D" id="1.20.1050.10">
    <property type="match status" value="1"/>
</dbReference>
<dbReference type="PANTHER" id="PTHR43986:SF1">
    <property type="entry name" value="ELONGATION FACTOR 1-GAMMA"/>
    <property type="match status" value="1"/>
</dbReference>
<dbReference type="EMBL" id="JANCYU010000037">
    <property type="protein sequence ID" value="KAK4526145.1"/>
    <property type="molecule type" value="Genomic_DNA"/>
</dbReference>
<evidence type="ECO:0000259" key="8">
    <source>
        <dbReference type="PROSITE" id="PS50405"/>
    </source>
</evidence>
<dbReference type="SFLD" id="SFLDS00019">
    <property type="entry name" value="Glutathione_Transferase_(cytos"/>
    <property type="match status" value="1"/>
</dbReference>
<dbReference type="InterPro" id="IPR010987">
    <property type="entry name" value="Glutathione-S-Trfase_C-like"/>
</dbReference>
<dbReference type="GO" id="GO:0003746">
    <property type="term" value="F:translation elongation factor activity"/>
    <property type="evidence" value="ECO:0007669"/>
    <property type="project" value="UniProtKB-UniRule"/>
</dbReference>
<accession>A0AAV9IFL0</accession>
<comment type="similarity">
    <text evidence="4">Belongs to the GST superfamily.</text>
</comment>
<evidence type="ECO:0000313" key="9">
    <source>
        <dbReference type="EMBL" id="KAK4526145.1"/>
    </source>
</evidence>
<dbReference type="PANTHER" id="PTHR43986">
    <property type="entry name" value="ELONGATION FACTOR 1-GAMMA"/>
    <property type="match status" value="1"/>
</dbReference>
<dbReference type="PROSITE" id="PS50040">
    <property type="entry name" value="EF1G_C"/>
    <property type="match status" value="1"/>
</dbReference>
<dbReference type="SUPFAM" id="SSF47616">
    <property type="entry name" value="GST C-terminal domain-like"/>
    <property type="match status" value="1"/>
</dbReference>
<dbReference type="InterPro" id="IPR040079">
    <property type="entry name" value="Glutathione_S-Trfase"/>
</dbReference>
<evidence type="ECO:0000259" key="7">
    <source>
        <dbReference type="PROSITE" id="PS50404"/>
    </source>
</evidence>
<dbReference type="FunFam" id="3.40.30.10:FF:000148">
    <property type="entry name" value="Elongation factor 1B gamma"/>
    <property type="match status" value="1"/>
</dbReference>
<dbReference type="Gene3D" id="3.40.30.10">
    <property type="entry name" value="Glutaredoxin"/>
    <property type="match status" value="1"/>
</dbReference>
<evidence type="ECO:0000256" key="2">
    <source>
        <dbReference type="ARBA" id="ARBA00022917"/>
    </source>
</evidence>
<dbReference type="SUPFAM" id="SSF89942">
    <property type="entry name" value="eEF1-gamma domain"/>
    <property type="match status" value="1"/>
</dbReference>
<dbReference type="Proteomes" id="UP001300502">
    <property type="component" value="Unassembled WGS sequence"/>
</dbReference>
<feature type="domain" description="GST N-terminal" evidence="7">
    <location>
        <begin position="1"/>
        <end position="80"/>
    </location>
</feature>
<feature type="domain" description="GST C-terminal" evidence="8">
    <location>
        <begin position="85"/>
        <end position="213"/>
    </location>
</feature>
<organism evidence="9 10">
    <name type="scientific">Galdieria yellowstonensis</name>
    <dbReference type="NCBI Taxonomy" id="3028027"/>
    <lineage>
        <taxon>Eukaryota</taxon>
        <taxon>Rhodophyta</taxon>
        <taxon>Bangiophyceae</taxon>
        <taxon>Galdieriales</taxon>
        <taxon>Galdieriaceae</taxon>
        <taxon>Galdieria</taxon>
    </lineage>
</organism>
<feature type="region of interest" description="Disordered" evidence="5">
    <location>
        <begin position="220"/>
        <end position="243"/>
    </location>
</feature>
<dbReference type="InterPro" id="IPR036282">
    <property type="entry name" value="Glutathione-S-Trfase_C_sf"/>
</dbReference>
<keyword evidence="1 3" id="KW-0251">Elongation factor</keyword>
<dbReference type="CDD" id="cd03044">
    <property type="entry name" value="GST_N_EF1Bgamma"/>
    <property type="match status" value="1"/>
</dbReference>
<dbReference type="InterPro" id="IPR036433">
    <property type="entry name" value="EF1B_G_C_sf"/>
</dbReference>
<dbReference type="InterPro" id="IPR004045">
    <property type="entry name" value="Glutathione_S-Trfase_N"/>
</dbReference>
<feature type="compositionally biased region" description="Low complexity" evidence="5">
    <location>
        <begin position="226"/>
        <end position="235"/>
    </location>
</feature>
<sequence length="395" mass="45424">MYKLHTYSNNPRAQKALIAAEYAQVSVEVPPFEMGKDNKTPEFLKLFPLGKVPALETPQGPISESPAIAWYFAKLRQDKGLCGSTFYEECQVQQWISFAEDAFTKHYPVLLYPYFMPGNFAYQEQEAEKAKVQMKRYLDVMESHLIHNTYLVGERVTLADITAVCYIVPLFRIALGESFRASYGCVLRWLHTCLKKQQFQRVIGSVEFCKEPLVGQKSATQAPTVQQSTDSQSSSLNGFSNEPMDMNEWKRKYSNTDTRTEALPWFWEHFNPSQLSLWYCKYKYNNELEKTFMSANLVSGWFQRLEPLRKYAFGSILLFGQSGPPGSVEIHGVWLFVGQDIPKDMKEGVDFDAYEFSKLDPNNPKDRTLVENFFAWDGDFSSITNKPVNQGKVFK</sequence>
<protein>
    <recommendedName>
        <fullName evidence="11">Elongation factor 1-gamma</fullName>
    </recommendedName>
</protein>
<dbReference type="SUPFAM" id="SSF52833">
    <property type="entry name" value="Thioredoxin-like"/>
    <property type="match status" value="1"/>
</dbReference>
<evidence type="ECO:0000256" key="5">
    <source>
        <dbReference type="SAM" id="MobiDB-lite"/>
    </source>
</evidence>
<dbReference type="Pfam" id="PF00043">
    <property type="entry name" value="GST_C"/>
    <property type="match status" value="1"/>
</dbReference>
<dbReference type="InterPro" id="IPR004046">
    <property type="entry name" value="GST_C"/>
</dbReference>
<dbReference type="FunFam" id="1.20.1050.10:FF:000006">
    <property type="entry name" value="Elongation factor 1 gamma"/>
    <property type="match status" value="1"/>
</dbReference>
<evidence type="ECO:0008006" key="11">
    <source>
        <dbReference type="Google" id="ProtNLM"/>
    </source>
</evidence>
<dbReference type="Pfam" id="PF02798">
    <property type="entry name" value="GST_N"/>
    <property type="match status" value="1"/>
</dbReference>
<dbReference type="CDD" id="cd03181">
    <property type="entry name" value="GST_C_EF1Bgamma_like"/>
    <property type="match status" value="1"/>
</dbReference>
<evidence type="ECO:0000256" key="3">
    <source>
        <dbReference type="PROSITE-ProRule" id="PRU00519"/>
    </source>
</evidence>
<dbReference type="SFLD" id="SFLDG00358">
    <property type="entry name" value="Main_(cytGST)"/>
    <property type="match status" value="1"/>
</dbReference>
<dbReference type="InterPro" id="IPR001662">
    <property type="entry name" value="EF1B_G_C"/>
</dbReference>
<dbReference type="FunFam" id="3.30.70.1010:FF:000001">
    <property type="entry name" value="Elongation factor 1-gamma 1"/>
    <property type="match status" value="1"/>
</dbReference>